<accession>A0A165Z516</accession>
<dbReference type="PANTHER" id="PTHR36154:SF1">
    <property type="entry name" value="DNA-BINDING TRANSCRIPTIONAL ACTIVATOR ALPA"/>
    <property type="match status" value="1"/>
</dbReference>
<dbReference type="InterPro" id="IPR010260">
    <property type="entry name" value="AlpA"/>
</dbReference>
<organism evidence="1 2">
    <name type="scientific">Pseudomonas fluorescens</name>
    <dbReference type="NCBI Taxonomy" id="294"/>
    <lineage>
        <taxon>Bacteria</taxon>
        <taxon>Pseudomonadati</taxon>
        <taxon>Pseudomonadota</taxon>
        <taxon>Gammaproteobacteria</taxon>
        <taxon>Pseudomonadales</taxon>
        <taxon>Pseudomonadaceae</taxon>
        <taxon>Pseudomonas</taxon>
    </lineage>
</organism>
<sequence length="75" mass="8644">MSTMPMHIDSKPPLHELRILRLSDVEQKTGLKRSFLYSLMGQGKFPKSVRLGVRAVGWNAMEVDQWITDRSNDRS</sequence>
<dbReference type="Pfam" id="PF05930">
    <property type="entry name" value="Phage_AlpA"/>
    <property type="match status" value="1"/>
</dbReference>
<reference evidence="1 2" key="2">
    <citation type="journal article" date="2018" name="Nature">
        <title>Mutant phenotypes for thousands of bacterial genes of unknown function.</title>
        <authorList>
            <person name="Price M.N."/>
            <person name="Wetmore K.M."/>
            <person name="Waters R.J."/>
            <person name="Callaghan M."/>
            <person name="Ray J."/>
            <person name="Liu H."/>
            <person name="Kuehl J.V."/>
            <person name="Melnyk R.A."/>
            <person name="Lamson J.S."/>
            <person name="Suh Y."/>
            <person name="Carlson H.K."/>
            <person name="Esquivel Z."/>
            <person name="Sadeeshkumar H."/>
            <person name="Chakraborty R."/>
            <person name="Zane G.M."/>
            <person name="Rubin B.E."/>
            <person name="Wall J.D."/>
            <person name="Visel A."/>
            <person name="Bristow J."/>
            <person name="Blow M.J."/>
            <person name="Arkin A.P."/>
            <person name="Deutschbauer A.M."/>
        </authorList>
    </citation>
    <scope>NUCLEOTIDE SEQUENCE [LARGE SCALE GENOMIC DNA]</scope>
    <source>
        <strain evidence="1 2">FW300-N2E2</strain>
    </source>
</reference>
<dbReference type="Proteomes" id="UP000076083">
    <property type="component" value="Chromosome"/>
</dbReference>
<proteinExistence type="predicted"/>
<evidence type="ECO:0000313" key="2">
    <source>
        <dbReference type="Proteomes" id="UP000076083"/>
    </source>
</evidence>
<name>A0A165Z516_PSEFL</name>
<gene>
    <name evidence="1" type="ORF">TK06_09880</name>
</gene>
<dbReference type="InterPro" id="IPR052931">
    <property type="entry name" value="Prophage_regulatory_activator"/>
</dbReference>
<evidence type="ECO:0000313" key="1">
    <source>
        <dbReference type="EMBL" id="AMZ71387.1"/>
    </source>
</evidence>
<protein>
    <submittedName>
        <fullName evidence="1">Transcriptional regulator</fullName>
    </submittedName>
</protein>
<dbReference type="AlphaFoldDB" id="A0A165Z516"/>
<reference evidence="2" key="1">
    <citation type="submission" date="2016-04" db="EMBL/GenBank/DDBJ databases">
        <authorList>
            <person name="Ray J."/>
            <person name="Price M."/>
            <person name="Deutschbauer A."/>
        </authorList>
    </citation>
    <scope>NUCLEOTIDE SEQUENCE [LARGE SCALE GENOMIC DNA]</scope>
    <source>
        <strain evidence="2">FW300-N2E2</strain>
    </source>
</reference>
<dbReference type="Gene3D" id="1.10.238.160">
    <property type="match status" value="1"/>
</dbReference>
<dbReference type="PANTHER" id="PTHR36154">
    <property type="entry name" value="DNA-BINDING TRANSCRIPTIONAL ACTIVATOR ALPA"/>
    <property type="match status" value="1"/>
</dbReference>
<dbReference type="EMBL" id="CP015225">
    <property type="protein sequence ID" value="AMZ71387.1"/>
    <property type="molecule type" value="Genomic_DNA"/>
</dbReference>